<evidence type="ECO:0000256" key="1">
    <source>
        <dbReference type="ARBA" id="ARBA00022729"/>
    </source>
</evidence>
<dbReference type="Gramene" id="NC11G0198120.1">
    <property type="protein sequence ID" value="NC11G0198120.1:cds"/>
    <property type="gene ID" value="NC11G0198120"/>
</dbReference>
<dbReference type="PANTHER" id="PTHR32099:SF42">
    <property type="entry name" value="CYSTEINE-RICH RECEPTOR-LIKE PROTEIN KINASE 9-RELATED"/>
    <property type="match status" value="1"/>
</dbReference>
<name>A0A5K0Y626_9MAGN</name>
<dbReference type="AlphaFoldDB" id="A0A5K0Y626"/>
<dbReference type="Gene3D" id="3.30.430.20">
    <property type="entry name" value="Gnk2 domain, C-X8-C-X2-C motif"/>
    <property type="match status" value="1"/>
</dbReference>
<evidence type="ECO:0000259" key="3">
    <source>
        <dbReference type="PROSITE" id="PS51473"/>
    </source>
</evidence>
<accession>A0A5K0Y626</accession>
<evidence type="ECO:0000256" key="2">
    <source>
        <dbReference type="ARBA" id="ARBA00022737"/>
    </source>
</evidence>
<dbReference type="PROSITE" id="PS51473">
    <property type="entry name" value="GNK2"/>
    <property type="match status" value="1"/>
</dbReference>
<protein>
    <recommendedName>
        <fullName evidence="3">Gnk2-homologous domain-containing protein</fullName>
    </recommendedName>
</protein>
<dbReference type="EMBL" id="LR721776">
    <property type="protein sequence ID" value="VVV73149.1"/>
    <property type="molecule type" value="Genomic_DNA"/>
</dbReference>
<proteinExistence type="predicted"/>
<dbReference type="CDD" id="cd23509">
    <property type="entry name" value="Gnk2-like"/>
    <property type="match status" value="1"/>
</dbReference>
<feature type="domain" description="Gnk2-homologous" evidence="3">
    <location>
        <begin position="1"/>
        <end position="76"/>
    </location>
</feature>
<dbReference type="Pfam" id="PF01657">
    <property type="entry name" value="Stress-antifung"/>
    <property type="match status" value="1"/>
</dbReference>
<keyword evidence="1" id="KW-0732">Signal</keyword>
<gene>
    <name evidence="4" type="ORF">NYM_LOCUS6955</name>
</gene>
<dbReference type="PANTHER" id="PTHR32099">
    <property type="entry name" value="CYSTEINE-RICH REPEAT SECRETORY PROTEIN"/>
    <property type="match status" value="1"/>
</dbReference>
<sequence length="76" mass="8600">MRRLCSTTLPNDALPTGFSKATTRHGLDRVYGLVQCRGDVDEDTCKGCISNSTQQVVKYCPSTMDAILWYEKRQLR</sequence>
<organism evidence="4">
    <name type="scientific">Nymphaea colorata</name>
    <name type="common">pocket water lily</name>
    <dbReference type="NCBI Taxonomy" id="210225"/>
    <lineage>
        <taxon>Eukaryota</taxon>
        <taxon>Viridiplantae</taxon>
        <taxon>Streptophyta</taxon>
        <taxon>Embryophyta</taxon>
        <taxon>Tracheophyta</taxon>
        <taxon>Spermatophyta</taxon>
        <taxon>Magnoliopsida</taxon>
        <taxon>Nymphaeales</taxon>
        <taxon>Nymphaeaceae</taxon>
        <taxon>Nymphaea</taxon>
    </lineage>
</organism>
<dbReference type="InterPro" id="IPR038408">
    <property type="entry name" value="GNK2_sf"/>
</dbReference>
<evidence type="ECO:0000313" key="4">
    <source>
        <dbReference type="EMBL" id="VVV73149.1"/>
    </source>
</evidence>
<reference evidence="4" key="1">
    <citation type="submission" date="2019-09" db="EMBL/GenBank/DDBJ databases">
        <authorList>
            <person name="Zhang L."/>
        </authorList>
    </citation>
    <scope>NUCLEOTIDE SEQUENCE</scope>
</reference>
<keyword evidence="2" id="KW-0677">Repeat</keyword>
<dbReference type="InterPro" id="IPR002902">
    <property type="entry name" value="GNK2"/>
</dbReference>